<evidence type="ECO:0000313" key="3">
    <source>
        <dbReference type="Proteomes" id="UP001186944"/>
    </source>
</evidence>
<proteinExistence type="predicted"/>
<dbReference type="InterPro" id="IPR046815">
    <property type="entry name" value="P2RX7_C"/>
</dbReference>
<evidence type="ECO:0000313" key="2">
    <source>
        <dbReference type="EMBL" id="KAK3105297.1"/>
    </source>
</evidence>
<keyword evidence="3" id="KW-1185">Reference proteome</keyword>
<dbReference type="AlphaFoldDB" id="A0AA88YRG9"/>
<reference evidence="2" key="1">
    <citation type="submission" date="2019-08" db="EMBL/GenBank/DDBJ databases">
        <title>The improved chromosome-level genome for the pearl oyster Pinctada fucata martensii using PacBio sequencing and Hi-C.</title>
        <authorList>
            <person name="Zheng Z."/>
        </authorList>
    </citation>
    <scope>NUCLEOTIDE SEQUENCE</scope>
    <source>
        <strain evidence="2">ZZ-2019</strain>
        <tissue evidence="2">Adductor muscle</tissue>
    </source>
</reference>
<gene>
    <name evidence="2" type="ORF">FSP39_021805</name>
</gene>
<accession>A0AA88YRG9</accession>
<feature type="domain" description="P2X purinoreceptor 7 intracellular" evidence="1">
    <location>
        <begin position="60"/>
        <end position="139"/>
    </location>
</feature>
<dbReference type="PANTHER" id="PTHR36981:SF9">
    <property type="entry name" value="NANOR-RELATED"/>
    <property type="match status" value="1"/>
</dbReference>
<sequence length="154" mass="17674">MTENSECMYSSEEELGVEISCHSSDFEEDDIVEGSNTDDHRRTLGVQPYNFEPYLSDASESEEIPTEEHAVQRDQRVGNTDWCTCHHCGISATERESLCCHEIPEIFLKIQDRNICCITEHPSFEAVCLNEDTLYTAYLGFNQHYGVQLQDRPE</sequence>
<organism evidence="2 3">
    <name type="scientific">Pinctada imbricata</name>
    <name type="common">Atlantic pearl-oyster</name>
    <name type="synonym">Pinctada martensii</name>
    <dbReference type="NCBI Taxonomy" id="66713"/>
    <lineage>
        <taxon>Eukaryota</taxon>
        <taxon>Metazoa</taxon>
        <taxon>Spiralia</taxon>
        <taxon>Lophotrochozoa</taxon>
        <taxon>Mollusca</taxon>
        <taxon>Bivalvia</taxon>
        <taxon>Autobranchia</taxon>
        <taxon>Pteriomorphia</taxon>
        <taxon>Pterioida</taxon>
        <taxon>Pterioidea</taxon>
        <taxon>Pteriidae</taxon>
        <taxon>Pinctada</taxon>
    </lineage>
</organism>
<dbReference type="Pfam" id="PF20478">
    <property type="entry name" value="P2RX7_C"/>
    <property type="match status" value="1"/>
</dbReference>
<name>A0AA88YRG9_PINIB</name>
<comment type="caution">
    <text evidence="2">The sequence shown here is derived from an EMBL/GenBank/DDBJ whole genome shotgun (WGS) entry which is preliminary data.</text>
</comment>
<protein>
    <recommendedName>
        <fullName evidence="1">P2X purinoreceptor 7 intracellular domain-containing protein</fullName>
    </recommendedName>
</protein>
<dbReference type="Proteomes" id="UP001186944">
    <property type="component" value="Unassembled WGS sequence"/>
</dbReference>
<dbReference type="PANTHER" id="PTHR36981">
    <property type="entry name" value="ZGC:195170"/>
    <property type="match status" value="1"/>
</dbReference>
<evidence type="ECO:0000259" key="1">
    <source>
        <dbReference type="Pfam" id="PF20478"/>
    </source>
</evidence>
<dbReference type="EMBL" id="VSWD01000004">
    <property type="protein sequence ID" value="KAK3105297.1"/>
    <property type="molecule type" value="Genomic_DNA"/>
</dbReference>